<accession>A0A7Y9ZDF2</accession>
<sequence length="369" mass="39432">MMQPVLKAFEAAHPEIKIEASYAPPVQGYITTLQARLLAGTAPDVFMMAAENKTGLIDGKFVLDLAGEGFMSNIPKFNQTTYGRDGSVYGMSIASWGAGLMYNVDMLASVGYDAPPENWDDFIAMCLKLDAAGISPFLEAIDGMPIILGAQLGAYNASIGGTMDDKIFDGTSSFDEQWTPIVKEYNKLYESGAVTRDVVGLSRADAQNAFYAGKTAMTIGRPWIMAAAHEAGGPDLKFKVVKVPAIAGFEPYVAGAASPAFAINSSSDKVEAAKTFLTWMSSPAGAESFATNTGQITVTSDFKPTLDPALDPILSDIRAGNLYLPQIAWQRSEDVLNQEAIAQIQRMVTGEITPQEFTKALDSRLASAS</sequence>
<keyword evidence="5" id="KW-0449">Lipoprotein</keyword>
<evidence type="ECO:0000256" key="3">
    <source>
        <dbReference type="ARBA" id="ARBA00023136"/>
    </source>
</evidence>
<proteinExistence type="predicted"/>
<dbReference type="Proteomes" id="UP000547973">
    <property type="component" value="Unassembled WGS sequence"/>
</dbReference>
<evidence type="ECO:0000256" key="1">
    <source>
        <dbReference type="ARBA" id="ARBA00022475"/>
    </source>
</evidence>
<dbReference type="InterPro" id="IPR050490">
    <property type="entry name" value="Bact_solute-bd_prot1"/>
</dbReference>
<dbReference type="SUPFAM" id="SSF53850">
    <property type="entry name" value="Periplasmic binding protein-like II"/>
    <property type="match status" value="1"/>
</dbReference>
<keyword evidence="7" id="KW-1185">Reference proteome</keyword>
<protein>
    <submittedName>
        <fullName evidence="6">ABC-type glycerol-3-phosphate transport system substrate-binding protein</fullName>
    </submittedName>
</protein>
<keyword evidence="2" id="KW-0732">Signal</keyword>
<gene>
    <name evidence="6" type="ORF">BKA03_002934</name>
</gene>
<comment type="caution">
    <text evidence="6">The sequence shown here is derived from an EMBL/GenBank/DDBJ whole genome shotgun (WGS) entry which is preliminary data.</text>
</comment>
<dbReference type="InterPro" id="IPR006059">
    <property type="entry name" value="SBP"/>
</dbReference>
<evidence type="ECO:0000313" key="6">
    <source>
        <dbReference type="EMBL" id="NYI42815.1"/>
    </source>
</evidence>
<keyword evidence="4" id="KW-0564">Palmitate</keyword>
<keyword evidence="3" id="KW-0472">Membrane</keyword>
<dbReference type="PANTHER" id="PTHR43649">
    <property type="entry name" value="ARABINOSE-BINDING PROTEIN-RELATED"/>
    <property type="match status" value="1"/>
</dbReference>
<evidence type="ECO:0000256" key="2">
    <source>
        <dbReference type="ARBA" id="ARBA00022729"/>
    </source>
</evidence>
<dbReference type="PANTHER" id="PTHR43649:SF33">
    <property type="entry name" value="POLYGALACTURONAN_RHAMNOGALACTURONAN-BINDING PROTEIN YTCQ"/>
    <property type="match status" value="1"/>
</dbReference>
<dbReference type="EMBL" id="JACBZO010000001">
    <property type="protein sequence ID" value="NYI42815.1"/>
    <property type="molecule type" value="Genomic_DNA"/>
</dbReference>
<dbReference type="Pfam" id="PF01547">
    <property type="entry name" value="SBP_bac_1"/>
    <property type="match status" value="1"/>
</dbReference>
<keyword evidence="1" id="KW-1003">Cell membrane</keyword>
<dbReference type="AlphaFoldDB" id="A0A7Y9ZDF2"/>
<name>A0A7Y9ZDF2_9MICO</name>
<reference evidence="6 7" key="1">
    <citation type="submission" date="2020-07" db="EMBL/GenBank/DDBJ databases">
        <title>Sequencing the genomes of 1000 actinobacteria strains.</title>
        <authorList>
            <person name="Klenk H.-P."/>
        </authorList>
    </citation>
    <scope>NUCLEOTIDE SEQUENCE [LARGE SCALE GENOMIC DNA]</scope>
    <source>
        <strain evidence="6 7">DSM 19970</strain>
    </source>
</reference>
<organism evidence="6 7">
    <name type="scientific">Demequina lutea</name>
    <dbReference type="NCBI Taxonomy" id="431489"/>
    <lineage>
        <taxon>Bacteria</taxon>
        <taxon>Bacillati</taxon>
        <taxon>Actinomycetota</taxon>
        <taxon>Actinomycetes</taxon>
        <taxon>Micrococcales</taxon>
        <taxon>Demequinaceae</taxon>
        <taxon>Demequina</taxon>
    </lineage>
</organism>
<dbReference type="Gene3D" id="3.40.190.10">
    <property type="entry name" value="Periplasmic binding protein-like II"/>
    <property type="match status" value="2"/>
</dbReference>
<evidence type="ECO:0000256" key="5">
    <source>
        <dbReference type="ARBA" id="ARBA00023288"/>
    </source>
</evidence>
<evidence type="ECO:0000256" key="4">
    <source>
        <dbReference type="ARBA" id="ARBA00023139"/>
    </source>
</evidence>
<evidence type="ECO:0000313" key="7">
    <source>
        <dbReference type="Proteomes" id="UP000547973"/>
    </source>
</evidence>